<name>A0ABS2V7X8_9ACTN</name>
<evidence type="ECO:0000256" key="1">
    <source>
        <dbReference type="SAM" id="MobiDB-lite"/>
    </source>
</evidence>
<sequence length="69" mass="7678">MQLDRQTAPDLMGEGNAAFRQGDPYDASPYIRYGYADQQFSYRFWTKGGSAAQTEHDSAQQPARDSAGQ</sequence>
<reference evidence="2 3" key="1">
    <citation type="journal article" date="2016" name="Arch. Microbiol.">
        <title>Streptomyces zhihengii sp. nov., isolated from rhizospheric soil of Psammosilene tunicoides.</title>
        <authorList>
            <person name="Huang M.J."/>
            <person name="Fei J.J."/>
            <person name="Salam N."/>
            <person name="Kim C.J."/>
            <person name="Hozzein W.N."/>
            <person name="Xiao M."/>
            <person name="Huang H.Q."/>
            <person name="Li W.J."/>
        </authorList>
    </citation>
    <scope>NUCLEOTIDE SEQUENCE [LARGE SCALE GENOMIC DNA]</scope>
    <source>
        <strain evidence="2 3">YIM T102</strain>
    </source>
</reference>
<keyword evidence="2" id="KW-0614">Plasmid</keyword>
<proteinExistence type="predicted"/>
<comment type="caution">
    <text evidence="2">The sequence shown here is derived from an EMBL/GenBank/DDBJ whole genome shotgun (WGS) entry which is preliminary data.</text>
</comment>
<keyword evidence="3" id="KW-1185">Reference proteome</keyword>
<feature type="region of interest" description="Disordered" evidence="1">
    <location>
        <begin position="48"/>
        <end position="69"/>
    </location>
</feature>
<evidence type="ECO:0000313" key="3">
    <source>
        <dbReference type="Proteomes" id="UP000664109"/>
    </source>
</evidence>
<evidence type="ECO:0000313" key="2">
    <source>
        <dbReference type="EMBL" id="MBM9624765.1"/>
    </source>
</evidence>
<geneLocation type="plasmid" evidence="2">
    <name>unnamed1</name>
</geneLocation>
<dbReference type="Proteomes" id="UP000664109">
    <property type="component" value="Unassembled WGS sequence"/>
</dbReference>
<dbReference type="RefSeq" id="WP_205378904.1">
    <property type="nucleotide sequence ID" value="NZ_JAFEJA010000003.1"/>
</dbReference>
<organism evidence="2 3">
    <name type="scientific">Streptomyces zhihengii</name>
    <dbReference type="NCBI Taxonomy" id="1818004"/>
    <lineage>
        <taxon>Bacteria</taxon>
        <taxon>Bacillati</taxon>
        <taxon>Actinomycetota</taxon>
        <taxon>Actinomycetes</taxon>
        <taxon>Kitasatosporales</taxon>
        <taxon>Streptomycetaceae</taxon>
        <taxon>Streptomyces</taxon>
    </lineage>
</organism>
<dbReference type="EMBL" id="JAFEJA010000003">
    <property type="protein sequence ID" value="MBM9624765.1"/>
    <property type="molecule type" value="Genomic_DNA"/>
</dbReference>
<gene>
    <name evidence="2" type="ORF">JE024_40300</name>
</gene>
<accession>A0ABS2V7X8</accession>
<feature type="compositionally biased region" description="Polar residues" evidence="1">
    <location>
        <begin position="59"/>
        <end position="69"/>
    </location>
</feature>
<feature type="region of interest" description="Disordered" evidence="1">
    <location>
        <begin position="1"/>
        <end position="24"/>
    </location>
</feature>
<protein>
    <submittedName>
        <fullName evidence="2">Uncharacterized protein</fullName>
    </submittedName>
</protein>